<sequence length="60" mass="6955">MNLQKSRLQPDFEFGYFSETEPDVRREPNYILLLLLIILGLFAVAMAVIFISHGQLPIFE</sequence>
<keyword evidence="3" id="KW-1185">Reference proteome</keyword>
<feature type="transmembrane region" description="Helical" evidence="1">
    <location>
        <begin position="30"/>
        <end position="51"/>
    </location>
</feature>
<evidence type="ECO:0000313" key="2">
    <source>
        <dbReference type="EMBL" id="TCJ18775.1"/>
    </source>
</evidence>
<protein>
    <submittedName>
        <fullName evidence="2">Uncharacterized protein</fullName>
    </submittedName>
</protein>
<evidence type="ECO:0000256" key="1">
    <source>
        <dbReference type="SAM" id="Phobius"/>
    </source>
</evidence>
<dbReference type="RefSeq" id="WP_131446770.1">
    <property type="nucleotide sequence ID" value="NZ_SJZI01000003.1"/>
</dbReference>
<reference evidence="2 3" key="1">
    <citation type="submission" date="2019-03" db="EMBL/GenBank/DDBJ databases">
        <authorList>
            <person name="Kim M.K.M."/>
        </authorList>
    </citation>
    <scope>NUCLEOTIDE SEQUENCE [LARGE SCALE GENOMIC DNA]</scope>
    <source>
        <strain evidence="2 3">17J68-12</strain>
    </source>
</reference>
<name>A0A4R1BN55_9BACT</name>
<dbReference type="AlphaFoldDB" id="A0A4R1BN55"/>
<organism evidence="2 3">
    <name type="scientific">Flaviaesturariibacter flavus</name>
    <dbReference type="NCBI Taxonomy" id="2502780"/>
    <lineage>
        <taxon>Bacteria</taxon>
        <taxon>Pseudomonadati</taxon>
        <taxon>Bacteroidota</taxon>
        <taxon>Chitinophagia</taxon>
        <taxon>Chitinophagales</taxon>
        <taxon>Chitinophagaceae</taxon>
        <taxon>Flaviaestuariibacter</taxon>
    </lineage>
</organism>
<dbReference type="Proteomes" id="UP000295334">
    <property type="component" value="Unassembled WGS sequence"/>
</dbReference>
<dbReference type="EMBL" id="SJZI01000003">
    <property type="protein sequence ID" value="TCJ18775.1"/>
    <property type="molecule type" value="Genomic_DNA"/>
</dbReference>
<keyword evidence="1" id="KW-1133">Transmembrane helix</keyword>
<keyword evidence="1" id="KW-0812">Transmembrane</keyword>
<gene>
    <name evidence="2" type="ORF">EPD60_03170</name>
</gene>
<keyword evidence="1" id="KW-0472">Membrane</keyword>
<accession>A0A4R1BN55</accession>
<comment type="caution">
    <text evidence="2">The sequence shown here is derived from an EMBL/GenBank/DDBJ whole genome shotgun (WGS) entry which is preliminary data.</text>
</comment>
<proteinExistence type="predicted"/>
<evidence type="ECO:0000313" key="3">
    <source>
        <dbReference type="Proteomes" id="UP000295334"/>
    </source>
</evidence>